<dbReference type="EMBL" id="HBUE01305656">
    <property type="protein sequence ID" value="CAG6580786.1"/>
    <property type="molecule type" value="Transcribed_RNA"/>
</dbReference>
<dbReference type="EMBL" id="HBUE01199502">
    <property type="protein sequence ID" value="CAG6528998.1"/>
    <property type="molecule type" value="Transcribed_RNA"/>
</dbReference>
<evidence type="ECO:0000313" key="1">
    <source>
        <dbReference type="EMBL" id="CAG6580786.1"/>
    </source>
</evidence>
<name>A0A8D8K4V4_CULPI</name>
<dbReference type="EMBL" id="HBUE01199504">
    <property type="protein sequence ID" value="CAG6529005.1"/>
    <property type="molecule type" value="Transcribed_RNA"/>
</dbReference>
<protein>
    <submittedName>
        <fullName evidence="1">(northern house mosquito) hypothetical protein</fullName>
    </submittedName>
</protein>
<reference evidence="1" key="1">
    <citation type="submission" date="2021-05" db="EMBL/GenBank/DDBJ databases">
        <authorList>
            <person name="Alioto T."/>
            <person name="Alioto T."/>
            <person name="Gomez Garrido J."/>
        </authorList>
    </citation>
    <scope>NUCLEOTIDE SEQUENCE</scope>
</reference>
<dbReference type="EMBL" id="HBUE01305654">
    <property type="protein sequence ID" value="CAG6580779.1"/>
    <property type="molecule type" value="Transcribed_RNA"/>
</dbReference>
<accession>A0A8D8K4V4</accession>
<dbReference type="AlphaFoldDB" id="A0A8D8K4V4"/>
<sequence length="114" mass="12821">MTRRTARTLRFRTCRFRVASSSLPVRTRCASRRIWCVMGPGTVWTDRTRRLGAWTWRTSARASCARTSTAFRVTTGFVTGLTIVETGRMRRTASSGVRWSTGSSSVLTTVPAWI</sequence>
<proteinExistence type="predicted"/>
<organism evidence="1">
    <name type="scientific">Culex pipiens</name>
    <name type="common">House mosquito</name>
    <dbReference type="NCBI Taxonomy" id="7175"/>
    <lineage>
        <taxon>Eukaryota</taxon>
        <taxon>Metazoa</taxon>
        <taxon>Ecdysozoa</taxon>
        <taxon>Arthropoda</taxon>
        <taxon>Hexapoda</taxon>
        <taxon>Insecta</taxon>
        <taxon>Pterygota</taxon>
        <taxon>Neoptera</taxon>
        <taxon>Endopterygota</taxon>
        <taxon>Diptera</taxon>
        <taxon>Nematocera</taxon>
        <taxon>Culicoidea</taxon>
        <taxon>Culicidae</taxon>
        <taxon>Culicinae</taxon>
        <taxon>Culicini</taxon>
        <taxon>Culex</taxon>
        <taxon>Culex</taxon>
    </lineage>
</organism>